<feature type="domain" description="C2H2-type" evidence="2">
    <location>
        <begin position="182"/>
        <end position="210"/>
    </location>
</feature>
<evidence type="ECO:0000259" key="2">
    <source>
        <dbReference type="PROSITE" id="PS50157"/>
    </source>
</evidence>
<accession>A0ABD2MWY4</accession>
<proteinExistence type="predicted"/>
<evidence type="ECO:0000256" key="1">
    <source>
        <dbReference type="PROSITE-ProRule" id="PRU00042"/>
    </source>
</evidence>
<dbReference type="SMART" id="SM00355">
    <property type="entry name" value="ZnF_C2H2"/>
    <property type="match status" value="2"/>
</dbReference>
<reference evidence="3 4" key="1">
    <citation type="journal article" date="2021" name="BMC Biol.">
        <title>Horizontally acquired antibacterial genes associated with adaptive radiation of ladybird beetles.</title>
        <authorList>
            <person name="Li H.S."/>
            <person name="Tang X.F."/>
            <person name="Huang Y.H."/>
            <person name="Xu Z.Y."/>
            <person name="Chen M.L."/>
            <person name="Du X.Y."/>
            <person name="Qiu B.Y."/>
            <person name="Chen P.T."/>
            <person name="Zhang W."/>
            <person name="Slipinski A."/>
            <person name="Escalona H.E."/>
            <person name="Waterhouse R.M."/>
            <person name="Zwick A."/>
            <person name="Pang H."/>
        </authorList>
    </citation>
    <scope>NUCLEOTIDE SEQUENCE [LARGE SCALE GENOMIC DNA]</scope>
    <source>
        <strain evidence="3">SYSU2018</strain>
    </source>
</reference>
<sequence length="224" mass="25707">MSVTSCCVCFNDNATILLNTKDSNNDTITSKLESVVSEVQWKDSFSICPQCLRTLDIVIEFKNLCLRSSSFRIDHKDSQYESKRNFTLQEDSKEIIDFGGSEESIGVQDLEQNIVTCDICKIEVNSDEHLYVHNREIHESKRTYKSELLSLHSNNKSEVNETLSIEGEVQSDDRFKGTSSVFICFHCSKTYKSKLMLGKHIKLQHDNHKFKCTNCTSFFKTKVC</sequence>
<gene>
    <name evidence="3" type="ORF">HHI36_021208</name>
</gene>
<keyword evidence="4" id="KW-1185">Reference proteome</keyword>
<dbReference type="InterPro" id="IPR013087">
    <property type="entry name" value="Znf_C2H2_type"/>
</dbReference>
<evidence type="ECO:0000313" key="4">
    <source>
        <dbReference type="Proteomes" id="UP001516400"/>
    </source>
</evidence>
<dbReference type="Proteomes" id="UP001516400">
    <property type="component" value="Unassembled WGS sequence"/>
</dbReference>
<keyword evidence="1" id="KW-0863">Zinc-finger</keyword>
<keyword evidence="1" id="KW-0479">Metal-binding</keyword>
<dbReference type="EMBL" id="JABFTP020000042">
    <property type="protein sequence ID" value="KAL3270680.1"/>
    <property type="molecule type" value="Genomic_DNA"/>
</dbReference>
<evidence type="ECO:0000313" key="3">
    <source>
        <dbReference type="EMBL" id="KAL3270680.1"/>
    </source>
</evidence>
<feature type="domain" description="C2H2-type" evidence="2">
    <location>
        <begin position="115"/>
        <end position="143"/>
    </location>
</feature>
<organism evidence="3 4">
    <name type="scientific">Cryptolaemus montrouzieri</name>
    <dbReference type="NCBI Taxonomy" id="559131"/>
    <lineage>
        <taxon>Eukaryota</taxon>
        <taxon>Metazoa</taxon>
        <taxon>Ecdysozoa</taxon>
        <taxon>Arthropoda</taxon>
        <taxon>Hexapoda</taxon>
        <taxon>Insecta</taxon>
        <taxon>Pterygota</taxon>
        <taxon>Neoptera</taxon>
        <taxon>Endopterygota</taxon>
        <taxon>Coleoptera</taxon>
        <taxon>Polyphaga</taxon>
        <taxon>Cucujiformia</taxon>
        <taxon>Coccinelloidea</taxon>
        <taxon>Coccinellidae</taxon>
        <taxon>Scymninae</taxon>
        <taxon>Scymnini</taxon>
        <taxon>Cryptolaemus</taxon>
    </lineage>
</organism>
<name>A0ABD2MWY4_9CUCU</name>
<dbReference type="Gene3D" id="3.30.160.60">
    <property type="entry name" value="Classic Zinc Finger"/>
    <property type="match status" value="1"/>
</dbReference>
<dbReference type="AlphaFoldDB" id="A0ABD2MWY4"/>
<protein>
    <recommendedName>
        <fullName evidence="2">C2H2-type domain-containing protein</fullName>
    </recommendedName>
</protein>
<dbReference type="GO" id="GO:0008270">
    <property type="term" value="F:zinc ion binding"/>
    <property type="evidence" value="ECO:0007669"/>
    <property type="project" value="UniProtKB-KW"/>
</dbReference>
<dbReference type="PROSITE" id="PS00028">
    <property type="entry name" value="ZINC_FINGER_C2H2_1"/>
    <property type="match status" value="2"/>
</dbReference>
<keyword evidence="1" id="KW-0862">Zinc</keyword>
<comment type="caution">
    <text evidence="3">The sequence shown here is derived from an EMBL/GenBank/DDBJ whole genome shotgun (WGS) entry which is preliminary data.</text>
</comment>
<dbReference type="PROSITE" id="PS50157">
    <property type="entry name" value="ZINC_FINGER_C2H2_2"/>
    <property type="match status" value="2"/>
</dbReference>